<organism evidence="1 2">
    <name type="scientific">Ferrimonas gelatinilytica</name>
    <dbReference type="NCBI Taxonomy" id="1255257"/>
    <lineage>
        <taxon>Bacteria</taxon>
        <taxon>Pseudomonadati</taxon>
        <taxon>Pseudomonadota</taxon>
        <taxon>Gammaproteobacteria</taxon>
        <taxon>Alteromonadales</taxon>
        <taxon>Ferrimonadaceae</taxon>
        <taxon>Ferrimonas</taxon>
    </lineage>
</organism>
<accession>A0ABP9RVV6</accession>
<evidence type="ECO:0000313" key="2">
    <source>
        <dbReference type="Proteomes" id="UP001501600"/>
    </source>
</evidence>
<dbReference type="Proteomes" id="UP001501600">
    <property type="component" value="Unassembled WGS sequence"/>
</dbReference>
<keyword evidence="2" id="KW-1185">Reference proteome</keyword>
<name>A0ABP9RVV6_9GAMM</name>
<comment type="caution">
    <text evidence="1">The sequence shown here is derived from an EMBL/GenBank/DDBJ whole genome shotgun (WGS) entry which is preliminary data.</text>
</comment>
<evidence type="ECO:0000313" key="1">
    <source>
        <dbReference type="EMBL" id="GAA5188043.1"/>
    </source>
</evidence>
<reference evidence="2" key="1">
    <citation type="journal article" date="2019" name="Int. J. Syst. Evol. Microbiol.">
        <title>The Global Catalogue of Microorganisms (GCM) 10K type strain sequencing project: providing services to taxonomists for standard genome sequencing and annotation.</title>
        <authorList>
            <consortium name="The Broad Institute Genomics Platform"/>
            <consortium name="The Broad Institute Genome Sequencing Center for Infectious Disease"/>
            <person name="Wu L."/>
            <person name="Ma J."/>
        </authorList>
    </citation>
    <scope>NUCLEOTIDE SEQUENCE [LARGE SCALE GENOMIC DNA]</scope>
    <source>
        <strain evidence="2">JCM 18720</strain>
    </source>
</reference>
<sequence length="119" mass="13598">MDRFGLDAIVKMDMRGQFHLGDRDIIQAIGGPIDHPVDLFQIDRFLSTVPFGYEKVTIHWRRALPVPCESEKRGDLWRRFRGKLPDGTPLPAPLLGYRSSVVFAAVPQHVVRLVMMTTR</sequence>
<protein>
    <submittedName>
        <fullName evidence="1">Uncharacterized protein</fullName>
    </submittedName>
</protein>
<proteinExistence type="predicted"/>
<dbReference type="EMBL" id="BAABLF010000005">
    <property type="protein sequence ID" value="GAA5188043.1"/>
    <property type="molecule type" value="Genomic_DNA"/>
</dbReference>
<gene>
    <name evidence="1" type="ORF">GCM10025772_07050</name>
</gene>